<accession>A0ABD7Q0A9</accession>
<comment type="caution">
    <text evidence="1">The sequence shown here is derived from an EMBL/GenBank/DDBJ whole genome shotgun (WGS) entry which is preliminary data.</text>
</comment>
<sequence>MPYIKIIKFLLLNNTENLITFWKSELINHDKFTWYQVYRSYKKARDNNDLNGTFWFWWRLANFMFTSPVGTGRKAARRIQRRLMADYNIEIMLGASIGFNPYIQHFTGIVISDKAKIGNNAVIRQCVTIGVKTTVNNTSGCIFIGDNIQIGANTCIIGDNLTIGDNVIIGSMAFVNKNIQSDTVYIEKKNYQ</sequence>
<organism evidence="1 2">
    <name type="scientific">Hafnia alvei</name>
    <dbReference type="NCBI Taxonomy" id="569"/>
    <lineage>
        <taxon>Bacteria</taxon>
        <taxon>Pseudomonadati</taxon>
        <taxon>Pseudomonadota</taxon>
        <taxon>Gammaproteobacteria</taxon>
        <taxon>Enterobacterales</taxon>
        <taxon>Hafniaceae</taxon>
        <taxon>Hafnia</taxon>
    </lineage>
</organism>
<dbReference type="SUPFAM" id="SSF51161">
    <property type="entry name" value="Trimeric LpxA-like enzymes"/>
    <property type="match status" value="1"/>
</dbReference>
<evidence type="ECO:0000313" key="2">
    <source>
        <dbReference type="Proteomes" id="UP000291600"/>
    </source>
</evidence>
<evidence type="ECO:0000313" key="1">
    <source>
        <dbReference type="EMBL" id="TBL65687.1"/>
    </source>
</evidence>
<gene>
    <name evidence="1" type="ORF">EYY96_19130</name>
</gene>
<name>A0ABD7Q0A9_HAFAL</name>
<dbReference type="Gene3D" id="2.160.10.10">
    <property type="entry name" value="Hexapeptide repeat proteins"/>
    <property type="match status" value="1"/>
</dbReference>
<dbReference type="InterPro" id="IPR011004">
    <property type="entry name" value="Trimer_LpxA-like_sf"/>
</dbReference>
<dbReference type="RefSeq" id="WP_130971523.1">
    <property type="nucleotide sequence ID" value="NZ_SITJ01000077.1"/>
</dbReference>
<proteinExistence type="predicted"/>
<dbReference type="PANTHER" id="PTHR42811">
    <property type="entry name" value="SERINE ACETYLTRANSFERASE"/>
    <property type="match status" value="1"/>
</dbReference>
<dbReference type="Proteomes" id="UP000291600">
    <property type="component" value="Unassembled WGS sequence"/>
</dbReference>
<dbReference type="EMBL" id="SITJ01000077">
    <property type="protein sequence ID" value="TBL65687.1"/>
    <property type="molecule type" value="Genomic_DNA"/>
</dbReference>
<reference evidence="1 2" key="1">
    <citation type="submission" date="2019-02" db="EMBL/GenBank/DDBJ databases">
        <title>Comparative genomic analysis of the Hafnia genus genomes.</title>
        <authorList>
            <person name="Zhiqiu Y."/>
            <person name="Chao Y."/>
            <person name="Yuhui D."/>
            <person name="Di H."/>
            <person name="Bin L."/>
        </authorList>
    </citation>
    <scope>NUCLEOTIDE SEQUENCE [LARGE SCALE GENOMIC DNA]</scope>
    <source>
        <strain evidence="1 2">PCM_1210</strain>
    </source>
</reference>
<protein>
    <submittedName>
        <fullName evidence="1">Serine acetyltransferase</fullName>
    </submittedName>
</protein>
<dbReference type="AlphaFoldDB" id="A0ABD7Q0A9"/>